<proteinExistence type="inferred from homology"/>
<evidence type="ECO:0000256" key="1">
    <source>
        <dbReference type="ARBA" id="ARBA00038310"/>
    </source>
</evidence>
<comment type="caution">
    <text evidence="3">The sequence shown here is derived from an EMBL/GenBank/DDBJ whole genome shotgun (WGS) entry which is preliminary data.</text>
</comment>
<sequence>MIIDAHQHFWQPARGDYGWLTPSLTALYRDFMPSDLAPLLDQNGVSGTILVQAAPTVAETQFMLRIADETPFVFGVVGWVDFADPAAPQTIAALATHPKLVGLRPMIQDIACDDWMLRDDLTPAFEAMIEHGLVFDALVLPRHLPRLARLLERHLTLKVVIDHAAKPEIAARQFDAWARDMAVLAELPHVFCKLSGLLTEAGESWSVSDLDPYVDHLFAIFGSERLIWGSDWPVLTLAASYDRWMQIAQSCVAETAARVDIFGQNAVRAYGLKPVPALA</sequence>
<name>A0A4R6B3G2_9RHOB</name>
<dbReference type="InterPro" id="IPR032466">
    <property type="entry name" value="Metal_Hydrolase"/>
</dbReference>
<dbReference type="GO" id="GO:0016787">
    <property type="term" value="F:hydrolase activity"/>
    <property type="evidence" value="ECO:0007669"/>
    <property type="project" value="UniProtKB-KW"/>
</dbReference>
<dbReference type="PANTHER" id="PTHR43569:SF2">
    <property type="entry name" value="AMIDOHYDROLASE-RELATED DOMAIN-CONTAINING PROTEIN"/>
    <property type="match status" value="1"/>
</dbReference>
<dbReference type="EMBL" id="SMZO01000005">
    <property type="protein sequence ID" value="TDL90815.1"/>
    <property type="molecule type" value="Genomic_DNA"/>
</dbReference>
<accession>A0A4R6B3G2</accession>
<gene>
    <name evidence="3" type="ORF">E2L05_03385</name>
</gene>
<dbReference type="Proteomes" id="UP000294562">
    <property type="component" value="Unassembled WGS sequence"/>
</dbReference>
<comment type="similarity">
    <text evidence="1">Belongs to the metallo-dependent hydrolases superfamily.</text>
</comment>
<evidence type="ECO:0000313" key="4">
    <source>
        <dbReference type="Proteomes" id="UP000294562"/>
    </source>
</evidence>
<dbReference type="Pfam" id="PF04909">
    <property type="entry name" value="Amidohydro_2"/>
    <property type="match status" value="1"/>
</dbReference>
<dbReference type="PANTHER" id="PTHR43569">
    <property type="entry name" value="AMIDOHYDROLASE"/>
    <property type="match status" value="1"/>
</dbReference>
<dbReference type="OrthoDB" id="9787654at2"/>
<dbReference type="RefSeq" id="WP_133341487.1">
    <property type="nucleotide sequence ID" value="NZ_SMZO01000005.1"/>
</dbReference>
<feature type="domain" description="Amidohydrolase-related" evidence="2">
    <location>
        <begin position="3"/>
        <end position="272"/>
    </location>
</feature>
<dbReference type="InterPro" id="IPR006680">
    <property type="entry name" value="Amidohydro-rel"/>
</dbReference>
<organism evidence="3 4">
    <name type="scientific">Meridianimarinicoccus aquatilis</name>
    <dbReference type="NCBI Taxonomy" id="2552766"/>
    <lineage>
        <taxon>Bacteria</taxon>
        <taxon>Pseudomonadati</taxon>
        <taxon>Pseudomonadota</taxon>
        <taxon>Alphaproteobacteria</taxon>
        <taxon>Rhodobacterales</taxon>
        <taxon>Paracoccaceae</taxon>
        <taxon>Meridianimarinicoccus</taxon>
    </lineage>
</organism>
<protein>
    <submittedName>
        <fullName evidence="3">Amidohydrolase</fullName>
    </submittedName>
</protein>
<keyword evidence="3" id="KW-0378">Hydrolase</keyword>
<dbReference type="InterPro" id="IPR052350">
    <property type="entry name" value="Metallo-dep_Lactonases"/>
</dbReference>
<dbReference type="SUPFAM" id="SSF51556">
    <property type="entry name" value="Metallo-dependent hydrolases"/>
    <property type="match status" value="1"/>
</dbReference>
<evidence type="ECO:0000259" key="2">
    <source>
        <dbReference type="Pfam" id="PF04909"/>
    </source>
</evidence>
<dbReference type="AlphaFoldDB" id="A0A4R6B3G2"/>
<dbReference type="Gene3D" id="3.20.20.140">
    <property type="entry name" value="Metal-dependent hydrolases"/>
    <property type="match status" value="1"/>
</dbReference>
<evidence type="ECO:0000313" key="3">
    <source>
        <dbReference type="EMBL" id="TDL90815.1"/>
    </source>
</evidence>
<reference evidence="3 4" key="1">
    <citation type="submission" date="2019-03" db="EMBL/GenBank/DDBJ databases">
        <title>Rhodobacteraceae bacterium SM1902, a new member of the family Rhodobacteraceae isolated from Yantai.</title>
        <authorList>
            <person name="Sun Y."/>
        </authorList>
    </citation>
    <scope>NUCLEOTIDE SEQUENCE [LARGE SCALE GENOMIC DNA]</scope>
    <source>
        <strain evidence="3 4">SM1902</strain>
    </source>
</reference>
<keyword evidence="4" id="KW-1185">Reference proteome</keyword>